<dbReference type="AlphaFoldDB" id="A0A0G4FSR7"/>
<dbReference type="EMBL" id="CDMY01000489">
    <property type="protein sequence ID" value="CEM17486.1"/>
    <property type="molecule type" value="Genomic_DNA"/>
</dbReference>
<accession>A0A0G4FSR7</accession>
<name>A0A0G4FSR7_VITBC</name>
<gene>
    <name evidence="1" type="ORF">Vbra_16027</name>
</gene>
<reference evidence="1 2" key="1">
    <citation type="submission" date="2014-11" db="EMBL/GenBank/DDBJ databases">
        <authorList>
            <person name="Zhu J."/>
            <person name="Qi W."/>
            <person name="Song R."/>
        </authorList>
    </citation>
    <scope>NUCLEOTIDE SEQUENCE [LARGE SCALE GENOMIC DNA]</scope>
</reference>
<dbReference type="PhylomeDB" id="A0A0G4FSR7"/>
<keyword evidence="2" id="KW-1185">Reference proteome</keyword>
<organism evidence="1 2">
    <name type="scientific">Vitrella brassicaformis (strain CCMP3155)</name>
    <dbReference type="NCBI Taxonomy" id="1169540"/>
    <lineage>
        <taxon>Eukaryota</taxon>
        <taxon>Sar</taxon>
        <taxon>Alveolata</taxon>
        <taxon>Colpodellida</taxon>
        <taxon>Vitrellaceae</taxon>
        <taxon>Vitrella</taxon>
    </lineage>
</organism>
<dbReference type="VEuPathDB" id="CryptoDB:Vbra_16027"/>
<sequence length="152" mass="18180">MEDELSLQEVYYLEKKTRATARHYSEQSELRKFRRLKSAMDVLTASKEFVEVERIKQLLMWPEPGKSPQERTHPRGSIYSECNQKWRQQGLSGMDKPFGANPFDHSRWVDYQWMDAELLCDRLQRQRLKQSTRDLLQQKNVNCLLTSAWRRG</sequence>
<dbReference type="Proteomes" id="UP000041254">
    <property type="component" value="Unassembled WGS sequence"/>
</dbReference>
<protein>
    <submittedName>
        <fullName evidence="1">Uncharacterized protein</fullName>
    </submittedName>
</protein>
<dbReference type="InParanoid" id="A0A0G4FSR7"/>
<evidence type="ECO:0000313" key="2">
    <source>
        <dbReference type="Proteomes" id="UP000041254"/>
    </source>
</evidence>
<evidence type="ECO:0000313" key="1">
    <source>
        <dbReference type="EMBL" id="CEM17486.1"/>
    </source>
</evidence>
<proteinExistence type="predicted"/>